<evidence type="ECO:0000313" key="2">
    <source>
        <dbReference type="EMBL" id="CEM33247.1"/>
    </source>
</evidence>
<gene>
    <name evidence="2" type="ORF">Vbra_18484</name>
</gene>
<protein>
    <submittedName>
        <fullName evidence="2">Uncharacterized protein</fullName>
    </submittedName>
</protein>
<dbReference type="EMBL" id="CDMY01000781">
    <property type="protein sequence ID" value="CEM33247.1"/>
    <property type="molecule type" value="Genomic_DNA"/>
</dbReference>
<evidence type="ECO:0000256" key="1">
    <source>
        <dbReference type="SAM" id="MobiDB-lite"/>
    </source>
</evidence>
<keyword evidence="3" id="KW-1185">Reference proteome</keyword>
<dbReference type="VEuPathDB" id="CryptoDB:Vbra_18484"/>
<accession>A0A0G4GRS4</accession>
<proteinExistence type="predicted"/>
<name>A0A0G4GRS4_VITBC</name>
<reference evidence="2 3" key="1">
    <citation type="submission" date="2014-11" db="EMBL/GenBank/DDBJ databases">
        <authorList>
            <person name="Zhu J."/>
            <person name="Qi W."/>
            <person name="Song R."/>
        </authorList>
    </citation>
    <scope>NUCLEOTIDE SEQUENCE [LARGE SCALE GENOMIC DNA]</scope>
</reference>
<dbReference type="InParanoid" id="A0A0G4GRS4"/>
<feature type="compositionally biased region" description="Acidic residues" evidence="1">
    <location>
        <begin position="214"/>
        <end position="233"/>
    </location>
</feature>
<dbReference type="AlphaFoldDB" id="A0A0G4GRS4"/>
<feature type="compositionally biased region" description="Basic and acidic residues" evidence="1">
    <location>
        <begin position="490"/>
        <end position="513"/>
    </location>
</feature>
<dbReference type="Proteomes" id="UP000041254">
    <property type="component" value="Unassembled WGS sequence"/>
</dbReference>
<feature type="region of interest" description="Disordered" evidence="1">
    <location>
        <begin position="465"/>
        <end position="528"/>
    </location>
</feature>
<sequence length="528" mass="57179">MMEAHVAPAKIDGGRVVIDGTDWTATASLNVSNLVTNRPFVGVPGVSTLPDFIYVNTNSNPLPLSLQGAQVSKSEEFGSLLFIPSASVAAALPVGAQKANLTLVQLDAKSQLRVKTQGNTSVFCVSRYLGPHRFDRLGVIDFPCSFAIALGPNDSAKGFLYPDELPRVEITDFFDRSTRHAGLPDLPRRRDGGQESESSDENGDEGEKGSEDSHTEEEGEEGSEDDADDESSEADTSGQLDDETEPASGGGYLRMRRLSGGTRGTYDKYVRDGHSLMLKCKGRSDRMSSHPHAITKIKMVHKDVKKHLGVCVLGAESVFRVSRYMLFPFRRNHDQQCQPRIRCKMEFSIALAHDTVARAVVVHNKTYERTKVTTFFDPAACRATLEDLPSEDRIRITICPSPSPSPSLHRHRRLCLRLRQHRPRRPRVCLPLMAATCDKADAAAAGAAGVGGHAARAGAPEGADEASSCRAEVPEGCGAGGAASEGNDEWVDHGKDDHDKDRHQPPIDFKMELGGDEEGAEGARVAVA</sequence>
<organism evidence="2 3">
    <name type="scientific">Vitrella brassicaformis (strain CCMP3155)</name>
    <dbReference type="NCBI Taxonomy" id="1169540"/>
    <lineage>
        <taxon>Eukaryota</taxon>
        <taxon>Sar</taxon>
        <taxon>Alveolata</taxon>
        <taxon>Colpodellida</taxon>
        <taxon>Vitrellaceae</taxon>
        <taxon>Vitrella</taxon>
    </lineage>
</organism>
<evidence type="ECO:0000313" key="3">
    <source>
        <dbReference type="Proteomes" id="UP000041254"/>
    </source>
</evidence>
<feature type="region of interest" description="Disordered" evidence="1">
    <location>
        <begin position="176"/>
        <end position="266"/>
    </location>
</feature>